<organism evidence="13 14">
    <name type="scientific">Anaerotruncus colihominis</name>
    <dbReference type="NCBI Taxonomy" id="169435"/>
    <lineage>
        <taxon>Bacteria</taxon>
        <taxon>Bacillati</taxon>
        <taxon>Bacillota</taxon>
        <taxon>Clostridia</taxon>
        <taxon>Eubacteriales</taxon>
        <taxon>Oscillospiraceae</taxon>
        <taxon>Anaerotruncus</taxon>
    </lineage>
</organism>
<accession>A0A174PEZ0</accession>
<gene>
    <name evidence="13" type="ORF">ERS852551_01224</name>
</gene>
<dbReference type="Gene3D" id="3.20.140.10">
    <property type="entry name" value="nicotinate phosphoribosyltransferase"/>
    <property type="match status" value="1"/>
</dbReference>
<keyword evidence="5 9" id="KW-0436">Ligase</keyword>
<name>A0A174PEZ0_9FIRM</name>
<evidence type="ECO:0000256" key="2">
    <source>
        <dbReference type="ARBA" id="ARBA00010897"/>
    </source>
</evidence>
<comment type="function">
    <text evidence="9">Catalyzes the first step in the biosynthesis of NAD from nicotinic acid, the ATP-dependent synthesis of beta-nicotinate D-ribonucleotide from nicotinate and 5-phospho-D-ribose 1-phosphate.</text>
</comment>
<dbReference type="InterPro" id="IPR041525">
    <property type="entry name" value="N/Namide_PRibTrfase"/>
</dbReference>
<dbReference type="PIRSF" id="PIRSF000484">
    <property type="entry name" value="NAPRT"/>
    <property type="match status" value="1"/>
</dbReference>
<dbReference type="GO" id="GO:0005829">
    <property type="term" value="C:cytosol"/>
    <property type="evidence" value="ECO:0007669"/>
    <property type="project" value="TreeGrafter"/>
</dbReference>
<dbReference type="UniPathway" id="UPA00253">
    <property type="reaction ID" value="UER00457"/>
</dbReference>
<feature type="domain" description="Nicotinate/nicotinamide phosphoribosyltransferase" evidence="10">
    <location>
        <begin position="156"/>
        <end position="345"/>
    </location>
</feature>
<evidence type="ECO:0000256" key="6">
    <source>
        <dbReference type="ARBA" id="ARBA00022642"/>
    </source>
</evidence>
<evidence type="ECO:0000256" key="5">
    <source>
        <dbReference type="ARBA" id="ARBA00022598"/>
    </source>
</evidence>
<comment type="catalytic activity">
    <reaction evidence="8 9">
        <text>5-phospho-alpha-D-ribose 1-diphosphate + nicotinate + ATP + H2O = nicotinate beta-D-ribonucleotide + ADP + phosphate + diphosphate</text>
        <dbReference type="Rhea" id="RHEA:36163"/>
        <dbReference type="ChEBI" id="CHEBI:15377"/>
        <dbReference type="ChEBI" id="CHEBI:30616"/>
        <dbReference type="ChEBI" id="CHEBI:32544"/>
        <dbReference type="ChEBI" id="CHEBI:33019"/>
        <dbReference type="ChEBI" id="CHEBI:43474"/>
        <dbReference type="ChEBI" id="CHEBI:57502"/>
        <dbReference type="ChEBI" id="CHEBI:58017"/>
        <dbReference type="ChEBI" id="CHEBI:456216"/>
        <dbReference type="EC" id="6.3.4.21"/>
    </reaction>
</comment>
<dbReference type="Pfam" id="PF04095">
    <property type="entry name" value="NAPRTase"/>
    <property type="match status" value="1"/>
</dbReference>
<sequence>MPNDMKRNLTMLTDFYEITMSNGYFQYELEDRIAVFDMFFRKIPDGGGFALFAGLEQLVEYLKNLEFTQEDIEYLRSKDIFSEPFLEYLRRFRFSCDVWSVREGTPIFPYEPVVIVRGPIIQAQLIETMILLTINHQSLMATKANRIVRAAEGRPISEFGSRRAQSYDAAMLGARATYIGGCASTACAIADREYGIPAVGTMAHSWVQMFDSEYEAFKNYAMVYPDDSVFLIDTYNVLKSGVPNAIRVANEVLIPQGKRLKGVRIDSGDIAYLSKKARLMLDEAGMRDCKIMASNSLDEYIIRDLLLQGAQVDSFGVGENMITSKSDPVFGGVYKLAAVEKDGVLVPKIKISETIEKITTPCFKNVYRFYNRETGQAIADYVTVRGETVDDTQPITIFDPVATWKRKTISNFRAECLLVQIFEKGRCVYDLPALGDIRAYCAAQVDSLWDEVKRFEHPHRYYVDLSDRLWRERNDLLEHVSVE</sequence>
<evidence type="ECO:0000259" key="10">
    <source>
        <dbReference type="Pfam" id="PF04095"/>
    </source>
</evidence>
<evidence type="ECO:0000256" key="8">
    <source>
        <dbReference type="ARBA" id="ARBA00048668"/>
    </source>
</evidence>
<evidence type="ECO:0000256" key="7">
    <source>
        <dbReference type="ARBA" id="ARBA00022679"/>
    </source>
</evidence>
<dbReference type="InterPro" id="IPR036068">
    <property type="entry name" value="Nicotinate_pribotase-like_C"/>
</dbReference>
<reference evidence="13 14" key="1">
    <citation type="submission" date="2015-09" db="EMBL/GenBank/DDBJ databases">
        <authorList>
            <consortium name="Pathogen Informatics"/>
        </authorList>
    </citation>
    <scope>NUCLEOTIDE SEQUENCE [LARGE SCALE GENOMIC DNA]</scope>
    <source>
        <strain evidence="13 14">2789STDY5834939</strain>
    </source>
</reference>
<dbReference type="SUPFAM" id="SSF51690">
    <property type="entry name" value="Nicotinate/Quinolinate PRTase C-terminal domain-like"/>
    <property type="match status" value="1"/>
</dbReference>
<evidence type="ECO:0000313" key="14">
    <source>
        <dbReference type="Proteomes" id="UP000095765"/>
    </source>
</evidence>
<dbReference type="EC" id="6.3.4.21" evidence="3 9"/>
<dbReference type="InterPro" id="IPR040727">
    <property type="entry name" value="NAPRTase_N"/>
</dbReference>
<feature type="domain" description="Nicotinate phosphoribosyltransferase N-terminal" evidence="11">
    <location>
        <begin position="11"/>
        <end position="135"/>
    </location>
</feature>
<dbReference type="Gene3D" id="3.20.20.70">
    <property type="entry name" value="Aldolase class I"/>
    <property type="match status" value="1"/>
</dbReference>
<comment type="PTM">
    <text evidence="9">Transiently phosphorylated on a His residue during the reaction cycle. Phosphorylation strongly increases the affinity for substrates and increases the rate of nicotinate D-ribonucleotide production. Dephosphorylation regenerates the low-affinity form of the enzyme, leading to product release.</text>
</comment>
<dbReference type="Pfam" id="PF17956">
    <property type="entry name" value="NAPRTase_C"/>
    <property type="match status" value="1"/>
</dbReference>
<evidence type="ECO:0000313" key="13">
    <source>
        <dbReference type="EMBL" id="CUP57218.1"/>
    </source>
</evidence>
<evidence type="ECO:0000259" key="12">
    <source>
        <dbReference type="Pfam" id="PF17956"/>
    </source>
</evidence>
<evidence type="ECO:0000256" key="3">
    <source>
        <dbReference type="ARBA" id="ARBA00013236"/>
    </source>
</evidence>
<protein>
    <recommendedName>
        <fullName evidence="3 9">Nicotinate phosphoribosyltransferase</fullName>
        <ecNumber evidence="3 9">6.3.4.21</ecNumber>
    </recommendedName>
</protein>
<dbReference type="InterPro" id="IPR013785">
    <property type="entry name" value="Aldolase_TIM"/>
</dbReference>
<dbReference type="RefSeq" id="WP_172678046.1">
    <property type="nucleotide sequence ID" value="NZ_CABIWA010000009.1"/>
</dbReference>
<dbReference type="Pfam" id="PF17767">
    <property type="entry name" value="NAPRTase_N"/>
    <property type="match status" value="1"/>
</dbReference>
<keyword evidence="7 9" id="KW-0808">Transferase</keyword>
<dbReference type="Proteomes" id="UP000095765">
    <property type="component" value="Unassembled WGS sequence"/>
</dbReference>
<dbReference type="GO" id="GO:0034355">
    <property type="term" value="P:NAD+ biosynthetic process via the salvage pathway"/>
    <property type="evidence" value="ECO:0007669"/>
    <property type="project" value="TreeGrafter"/>
</dbReference>
<evidence type="ECO:0000256" key="4">
    <source>
        <dbReference type="ARBA" id="ARBA00022553"/>
    </source>
</evidence>
<dbReference type="AlphaFoldDB" id="A0A174PEZ0"/>
<keyword evidence="6 9" id="KW-0662">Pyridine nucleotide biosynthesis</keyword>
<evidence type="ECO:0000259" key="11">
    <source>
        <dbReference type="Pfam" id="PF17767"/>
    </source>
</evidence>
<dbReference type="GO" id="GO:0047280">
    <property type="term" value="F:nicotinamide phosphoribosyltransferase activity"/>
    <property type="evidence" value="ECO:0007669"/>
    <property type="project" value="UniProtKB-ARBA"/>
</dbReference>
<dbReference type="GO" id="GO:0004516">
    <property type="term" value="F:nicotinate phosphoribosyltransferase activity"/>
    <property type="evidence" value="ECO:0007669"/>
    <property type="project" value="UniProtKB-UniRule"/>
</dbReference>
<dbReference type="CDD" id="cd01570">
    <property type="entry name" value="NAPRTase_A"/>
    <property type="match status" value="1"/>
</dbReference>
<comment type="pathway">
    <text evidence="1 9">Cofactor biosynthesis; NAD(+) biosynthesis; nicotinate D-ribonucleotide from nicotinate: step 1/1.</text>
</comment>
<dbReference type="FunFam" id="3.20.20.70:FF:000076">
    <property type="entry name" value="Nicotinate phosphoribosyltransferase"/>
    <property type="match status" value="1"/>
</dbReference>
<dbReference type="NCBIfam" id="TIGR01513">
    <property type="entry name" value="NAPRTase_put"/>
    <property type="match status" value="1"/>
</dbReference>
<keyword evidence="4" id="KW-0597">Phosphoprotein</keyword>
<evidence type="ECO:0000256" key="9">
    <source>
        <dbReference type="RuleBase" id="RU365100"/>
    </source>
</evidence>
<dbReference type="PANTHER" id="PTHR11098:SF1">
    <property type="entry name" value="NICOTINATE PHOSPHORIBOSYLTRANSFERASE"/>
    <property type="match status" value="1"/>
</dbReference>
<dbReference type="SUPFAM" id="SSF54675">
    <property type="entry name" value="Nicotinate/Quinolinate PRTase N-terminal domain-like"/>
    <property type="match status" value="1"/>
</dbReference>
<keyword evidence="13" id="KW-0328">Glycosyltransferase</keyword>
<comment type="similarity">
    <text evidence="2 9">Belongs to the NAPRTase family.</text>
</comment>
<dbReference type="InterPro" id="IPR007229">
    <property type="entry name" value="Nic_PRibTrfase-Fam"/>
</dbReference>
<dbReference type="InterPro" id="IPR041619">
    <property type="entry name" value="NAPRTase_C"/>
</dbReference>
<dbReference type="NCBIfam" id="NF006695">
    <property type="entry name" value="PRK09243.1-2"/>
    <property type="match status" value="1"/>
</dbReference>
<dbReference type="EMBL" id="CZBE01000007">
    <property type="protein sequence ID" value="CUP57218.1"/>
    <property type="molecule type" value="Genomic_DNA"/>
</dbReference>
<dbReference type="PANTHER" id="PTHR11098">
    <property type="entry name" value="NICOTINATE PHOSPHORIBOSYLTRANSFERASE"/>
    <property type="match status" value="1"/>
</dbReference>
<dbReference type="InterPro" id="IPR006405">
    <property type="entry name" value="Nic_PRibTrfase_pncB"/>
</dbReference>
<proteinExistence type="inferred from homology"/>
<evidence type="ECO:0000256" key="1">
    <source>
        <dbReference type="ARBA" id="ARBA00004952"/>
    </source>
</evidence>
<feature type="domain" description="Nicotinate phosphoribosyltransferase C-terminal" evidence="12">
    <location>
        <begin position="364"/>
        <end position="471"/>
    </location>
</feature>
<dbReference type="NCBIfam" id="NF009131">
    <property type="entry name" value="PRK12484.1"/>
    <property type="match status" value="1"/>
</dbReference>